<sequence>MPPENKRKKPAAQPRRIKEFEGVRSKPRKSSARPTKPKGTAEQSPRQRQTAGTQAQESRTPVASPGNEAQDRSGKGVGTEPLVDPRSDPEVMFRILSEKIATKVDRAAMKAGTSVAQEVGRKLTAELDAAIAGAQSTAGKLGTLVQQAVQTAVDEALRTAVMNATRIHEEHLAQLALIDRTAQTAQDLDAVRLRIEQEMRRSGLTRITDPDPASFNLVNPAEHEGSTAYEVLAPAYADSASGRIVQRGEMRRVPQGAGDSAAEGSSR</sequence>
<protein>
    <submittedName>
        <fullName evidence="2">Uncharacterized protein</fullName>
    </submittedName>
</protein>
<comment type="caution">
    <text evidence="2">The sequence shown here is derived from an EMBL/GenBank/DDBJ whole genome shotgun (WGS) entry which is preliminary data.</text>
</comment>
<reference evidence="3" key="1">
    <citation type="journal article" date="2019" name="Int. J. Syst. Evol. Microbiol.">
        <title>The Global Catalogue of Microorganisms (GCM) 10K type strain sequencing project: providing services to taxonomists for standard genome sequencing and annotation.</title>
        <authorList>
            <consortium name="The Broad Institute Genomics Platform"/>
            <consortium name="The Broad Institute Genome Sequencing Center for Infectious Disease"/>
            <person name="Wu L."/>
            <person name="Ma J."/>
        </authorList>
    </citation>
    <scope>NUCLEOTIDE SEQUENCE [LARGE SCALE GENOMIC DNA]</scope>
    <source>
        <strain evidence="3">JCM 11756</strain>
    </source>
</reference>
<organism evidence="2 3">
    <name type="scientific">Streptomyces thermospinosisporus</name>
    <dbReference type="NCBI Taxonomy" id="161482"/>
    <lineage>
        <taxon>Bacteria</taxon>
        <taxon>Bacillati</taxon>
        <taxon>Actinomycetota</taxon>
        <taxon>Actinomycetes</taxon>
        <taxon>Kitasatosporales</taxon>
        <taxon>Streptomycetaceae</taxon>
        <taxon>Streptomyces</taxon>
    </lineage>
</organism>
<proteinExistence type="predicted"/>
<feature type="compositionally biased region" description="Basic residues" evidence="1">
    <location>
        <begin position="1"/>
        <end position="10"/>
    </location>
</feature>
<feature type="region of interest" description="Disordered" evidence="1">
    <location>
        <begin position="243"/>
        <end position="267"/>
    </location>
</feature>
<accession>A0ABP4JMU2</accession>
<name>A0ABP4JMU2_9ACTN</name>
<evidence type="ECO:0000256" key="1">
    <source>
        <dbReference type="SAM" id="MobiDB-lite"/>
    </source>
</evidence>
<dbReference type="RefSeq" id="WP_344013638.1">
    <property type="nucleotide sequence ID" value="NZ_BAAAIZ010000042.1"/>
</dbReference>
<gene>
    <name evidence="2" type="ORF">GCM10009601_32390</name>
</gene>
<evidence type="ECO:0000313" key="2">
    <source>
        <dbReference type="EMBL" id="GAA1425444.1"/>
    </source>
</evidence>
<dbReference type="Proteomes" id="UP001500973">
    <property type="component" value="Unassembled WGS sequence"/>
</dbReference>
<dbReference type="EMBL" id="BAAAIZ010000042">
    <property type="protein sequence ID" value="GAA1425444.1"/>
    <property type="molecule type" value="Genomic_DNA"/>
</dbReference>
<keyword evidence="3" id="KW-1185">Reference proteome</keyword>
<feature type="region of interest" description="Disordered" evidence="1">
    <location>
        <begin position="1"/>
        <end position="89"/>
    </location>
</feature>
<feature type="compositionally biased region" description="Polar residues" evidence="1">
    <location>
        <begin position="41"/>
        <end position="61"/>
    </location>
</feature>
<evidence type="ECO:0000313" key="3">
    <source>
        <dbReference type="Proteomes" id="UP001500973"/>
    </source>
</evidence>